<dbReference type="Proteomes" id="UP000669179">
    <property type="component" value="Unassembled WGS sequence"/>
</dbReference>
<organism evidence="1 2">
    <name type="scientific">Actinomadura barringtoniae</name>
    <dbReference type="NCBI Taxonomy" id="1427535"/>
    <lineage>
        <taxon>Bacteria</taxon>
        <taxon>Bacillati</taxon>
        <taxon>Actinomycetota</taxon>
        <taxon>Actinomycetes</taxon>
        <taxon>Streptosporangiales</taxon>
        <taxon>Thermomonosporaceae</taxon>
        <taxon>Actinomadura</taxon>
    </lineage>
</organism>
<dbReference type="RefSeq" id="WP_208254862.1">
    <property type="nucleotide sequence ID" value="NZ_JAGEOJ010000003.1"/>
</dbReference>
<reference evidence="1" key="1">
    <citation type="submission" date="2021-03" db="EMBL/GenBank/DDBJ databases">
        <authorList>
            <person name="Kanchanasin P."/>
            <person name="Saeng-In P."/>
            <person name="Phongsopitanun W."/>
            <person name="Yuki M."/>
            <person name="Kudo T."/>
            <person name="Ohkuma M."/>
            <person name="Tanasupawat S."/>
        </authorList>
    </citation>
    <scope>NUCLEOTIDE SEQUENCE</scope>
    <source>
        <strain evidence="1">GKU 128</strain>
    </source>
</reference>
<proteinExistence type="predicted"/>
<dbReference type="SUPFAM" id="SSF140453">
    <property type="entry name" value="EsxAB dimer-like"/>
    <property type="match status" value="1"/>
</dbReference>
<dbReference type="InterPro" id="IPR010310">
    <property type="entry name" value="T7SS_ESAT-6-like"/>
</dbReference>
<name>A0A939PEY1_9ACTN</name>
<dbReference type="InterPro" id="IPR036689">
    <property type="entry name" value="ESAT-6-like_sf"/>
</dbReference>
<comment type="caution">
    <text evidence="1">The sequence shown here is derived from an EMBL/GenBank/DDBJ whole genome shotgun (WGS) entry which is preliminary data.</text>
</comment>
<dbReference type="EMBL" id="JAGEOJ010000003">
    <property type="protein sequence ID" value="MBO2447271.1"/>
    <property type="molecule type" value="Genomic_DNA"/>
</dbReference>
<dbReference type="Gene3D" id="1.10.287.1060">
    <property type="entry name" value="ESAT-6-like"/>
    <property type="match status" value="1"/>
</dbReference>
<protein>
    <submittedName>
        <fullName evidence="1">WXG100 family type VII secretion target</fullName>
    </submittedName>
</protein>
<sequence length="95" mass="10796">MSYTYVNFGGMSQGQADFVKALRNYENILQTLDSQVRTHLAEWDGDAKQAYEQKSREWKIASQRMAFAVQAMGKSIGDAHDIHLQAEKINTAQWA</sequence>
<keyword evidence="2" id="KW-1185">Reference proteome</keyword>
<dbReference type="AlphaFoldDB" id="A0A939PEY1"/>
<accession>A0A939PEY1</accession>
<dbReference type="Pfam" id="PF06013">
    <property type="entry name" value="WXG100"/>
    <property type="match status" value="1"/>
</dbReference>
<evidence type="ECO:0000313" key="2">
    <source>
        <dbReference type="Proteomes" id="UP000669179"/>
    </source>
</evidence>
<gene>
    <name evidence="1" type="ORF">J4573_09260</name>
</gene>
<evidence type="ECO:0000313" key="1">
    <source>
        <dbReference type="EMBL" id="MBO2447271.1"/>
    </source>
</evidence>